<protein>
    <recommendedName>
        <fullName evidence="3">Patatin-like phospholipase</fullName>
    </recommendedName>
</protein>
<proteinExistence type="predicted"/>
<dbReference type="EMBL" id="JACHLP010000009">
    <property type="protein sequence ID" value="MBB4845448.1"/>
    <property type="molecule type" value="Genomic_DNA"/>
</dbReference>
<comment type="caution">
    <text evidence="1">The sequence shown here is derived from an EMBL/GenBank/DDBJ whole genome shotgun (WGS) entry which is preliminary data.</text>
</comment>
<evidence type="ECO:0008006" key="3">
    <source>
        <dbReference type="Google" id="ProtNLM"/>
    </source>
</evidence>
<organism evidence="1 2">
    <name type="scientific">Roseateles oligotrophus</name>
    <dbReference type="NCBI Taxonomy" id="1769250"/>
    <lineage>
        <taxon>Bacteria</taxon>
        <taxon>Pseudomonadati</taxon>
        <taxon>Pseudomonadota</taxon>
        <taxon>Betaproteobacteria</taxon>
        <taxon>Burkholderiales</taxon>
        <taxon>Sphaerotilaceae</taxon>
        <taxon>Roseateles</taxon>
    </lineage>
</organism>
<keyword evidence="2" id="KW-1185">Reference proteome</keyword>
<reference evidence="1 2" key="1">
    <citation type="submission" date="2020-08" db="EMBL/GenBank/DDBJ databases">
        <title>Functional genomics of gut bacteria from endangered species of beetles.</title>
        <authorList>
            <person name="Carlos-Shanley C."/>
        </authorList>
    </citation>
    <scope>NUCLEOTIDE SEQUENCE [LARGE SCALE GENOMIC DNA]</scope>
    <source>
        <strain evidence="1 2">S00239</strain>
    </source>
</reference>
<name>A0A840LGV1_9BURK</name>
<dbReference type="SUPFAM" id="SSF52151">
    <property type="entry name" value="FabD/lysophospholipase-like"/>
    <property type="match status" value="1"/>
</dbReference>
<dbReference type="AlphaFoldDB" id="A0A840LGV1"/>
<dbReference type="Proteomes" id="UP000562027">
    <property type="component" value="Unassembled WGS sequence"/>
</dbReference>
<sequence length="372" mass="40894">MTTSTSALLIYAGPRAKARLLERGLRPEDVQVVPAAAGGPKGLILGPLDKFIFGEWLARSQQPVHLMGASIGAWRMATACLSRNAAEVEREFETLAQGYVHQSYDEERPAGSAARKNKMPSAASVSKGFAAKLDEVFGGREALALSHPRFRLHVLASRGRRLLAREGRWRTPLGYTAAFAANLLSRQAMGGWLERVSFSDPRTPLPLPLDDFRSHQVELNAGNFQPSILASCSIPFWLQAVHDIPGAPRGAYWDGGITDYHLHLNYGAMAGEGLVLYPHFQRQLVPGWLDKALKRRHGATPFLDNVVLLAPNPAWIATLPGAKLPDRSDFQKFGDDMAGRARQWLRAIAESQRLRDEFAKSCEAASLQTLDL</sequence>
<accession>A0A840LGV1</accession>
<gene>
    <name evidence="1" type="ORF">HNP55_003998</name>
</gene>
<evidence type="ECO:0000313" key="2">
    <source>
        <dbReference type="Proteomes" id="UP000562027"/>
    </source>
</evidence>
<dbReference type="InterPro" id="IPR016035">
    <property type="entry name" value="Acyl_Trfase/lysoPLipase"/>
</dbReference>
<evidence type="ECO:0000313" key="1">
    <source>
        <dbReference type="EMBL" id="MBB4845448.1"/>
    </source>
</evidence>
<dbReference type="RefSeq" id="WP_184303453.1">
    <property type="nucleotide sequence ID" value="NZ_JACHLP010000009.1"/>
</dbReference>